<dbReference type="PROSITE" id="PS51332">
    <property type="entry name" value="B12_BINDING"/>
    <property type="match status" value="1"/>
</dbReference>
<dbReference type="OrthoDB" id="5756833at2"/>
<organism evidence="4 5">
    <name type="scientific">Halobacillus litoralis</name>
    <dbReference type="NCBI Taxonomy" id="45668"/>
    <lineage>
        <taxon>Bacteria</taxon>
        <taxon>Bacillati</taxon>
        <taxon>Bacillota</taxon>
        <taxon>Bacilli</taxon>
        <taxon>Bacillales</taxon>
        <taxon>Bacillaceae</taxon>
        <taxon>Halobacillus</taxon>
    </lineage>
</organism>
<dbReference type="PANTHER" id="PTHR45833:SF1">
    <property type="entry name" value="METHIONINE SYNTHASE"/>
    <property type="match status" value="1"/>
</dbReference>
<dbReference type="GO" id="GO:0031419">
    <property type="term" value="F:cobalamin binding"/>
    <property type="evidence" value="ECO:0007669"/>
    <property type="project" value="InterPro"/>
</dbReference>
<evidence type="ECO:0000259" key="3">
    <source>
        <dbReference type="PROSITE" id="PS51332"/>
    </source>
</evidence>
<accession>A0A410MGJ2</accession>
<gene>
    <name evidence="4" type="ORF">HLI_17125</name>
</gene>
<dbReference type="InterPro" id="IPR050554">
    <property type="entry name" value="Met_Synthase/Corrinoid"/>
</dbReference>
<dbReference type="SUPFAM" id="SSF52242">
    <property type="entry name" value="Cobalamin (vitamin B12)-binding domain"/>
    <property type="match status" value="1"/>
</dbReference>
<dbReference type="Gene3D" id="3.40.50.280">
    <property type="entry name" value="Cobalamin-binding domain"/>
    <property type="match status" value="1"/>
</dbReference>
<keyword evidence="1" id="KW-0479">Metal-binding</keyword>
<protein>
    <submittedName>
        <fullName evidence="4">Cobalamin-binding domain protein</fullName>
    </submittedName>
</protein>
<dbReference type="Proteomes" id="UP000287756">
    <property type="component" value="Chromosome"/>
</dbReference>
<dbReference type="Pfam" id="PF02310">
    <property type="entry name" value="B12-binding"/>
    <property type="match status" value="1"/>
</dbReference>
<dbReference type="InterPro" id="IPR006158">
    <property type="entry name" value="Cobalamin-bd"/>
</dbReference>
<dbReference type="EMBL" id="CP026118">
    <property type="protein sequence ID" value="QAS53808.1"/>
    <property type="molecule type" value="Genomic_DNA"/>
</dbReference>
<dbReference type="Gene3D" id="1.10.1240.10">
    <property type="entry name" value="Methionine synthase domain"/>
    <property type="match status" value="1"/>
</dbReference>
<dbReference type="PANTHER" id="PTHR45833">
    <property type="entry name" value="METHIONINE SYNTHASE"/>
    <property type="match status" value="1"/>
</dbReference>
<dbReference type="Pfam" id="PF02607">
    <property type="entry name" value="B12-binding_2"/>
    <property type="match status" value="1"/>
</dbReference>
<dbReference type="SMART" id="SM01018">
    <property type="entry name" value="B12-binding_2"/>
    <property type="match status" value="1"/>
</dbReference>
<name>A0A410MGJ2_9BACI</name>
<evidence type="ECO:0000256" key="1">
    <source>
        <dbReference type="ARBA" id="ARBA00022723"/>
    </source>
</evidence>
<dbReference type="RefSeq" id="WP_128526079.1">
    <property type="nucleotide sequence ID" value="NZ_CP026118.1"/>
</dbReference>
<dbReference type="GO" id="GO:0005829">
    <property type="term" value="C:cytosol"/>
    <property type="evidence" value="ECO:0007669"/>
    <property type="project" value="TreeGrafter"/>
</dbReference>
<dbReference type="GO" id="GO:0008705">
    <property type="term" value="F:methionine synthase activity"/>
    <property type="evidence" value="ECO:0007669"/>
    <property type="project" value="TreeGrafter"/>
</dbReference>
<dbReference type="AlphaFoldDB" id="A0A410MGJ2"/>
<evidence type="ECO:0000256" key="2">
    <source>
        <dbReference type="ARBA" id="ARBA00023285"/>
    </source>
</evidence>
<sequence>MNTQQEKLARYFLSGDDEGALEYTKALLEDHPRAFLFGDILTPAMYYIGELWERNEISVADEHLATAICDFVLSRLEGENVTQDRKTQKNNKAILFGVEEEQHYIGLKMVAETFKGRGWRVRYLGPNLPLDHSLVQINKFRPDVIGISAALSYRLPMIKVLIERFSRLEWKPLIMIGGRMATKYELENFESEQVMVMRDLSCLNKWFDEGRNEVFNETS</sequence>
<proteinExistence type="predicted"/>
<feature type="domain" description="B12-binding" evidence="3">
    <location>
        <begin position="90"/>
        <end position="217"/>
    </location>
</feature>
<dbReference type="InterPro" id="IPR036594">
    <property type="entry name" value="Meth_synthase_dom"/>
</dbReference>
<evidence type="ECO:0000313" key="4">
    <source>
        <dbReference type="EMBL" id="QAS53808.1"/>
    </source>
</evidence>
<dbReference type="GO" id="GO:0050667">
    <property type="term" value="P:homocysteine metabolic process"/>
    <property type="evidence" value="ECO:0007669"/>
    <property type="project" value="TreeGrafter"/>
</dbReference>
<keyword evidence="2" id="KW-0170">Cobalt</keyword>
<dbReference type="InterPro" id="IPR003759">
    <property type="entry name" value="Cbl-bd_cap"/>
</dbReference>
<dbReference type="GO" id="GO:0046872">
    <property type="term" value="F:metal ion binding"/>
    <property type="evidence" value="ECO:0007669"/>
    <property type="project" value="UniProtKB-KW"/>
</dbReference>
<dbReference type="KEGG" id="hli:HLI_17125"/>
<dbReference type="InterPro" id="IPR036724">
    <property type="entry name" value="Cobalamin-bd_sf"/>
</dbReference>
<dbReference type="GO" id="GO:0046653">
    <property type="term" value="P:tetrahydrofolate metabolic process"/>
    <property type="evidence" value="ECO:0007669"/>
    <property type="project" value="TreeGrafter"/>
</dbReference>
<reference evidence="4 5" key="1">
    <citation type="submission" date="2018-01" db="EMBL/GenBank/DDBJ databases">
        <title>The whole genome sequencing and assembly of Halobacillus litoralis ERB031 strain.</title>
        <authorList>
            <person name="Lee S.-J."/>
            <person name="Park M.-K."/>
            <person name="Kim J.-Y."/>
            <person name="Lee Y.-J."/>
            <person name="Yi H."/>
            <person name="Bahn Y.-S."/>
            <person name="Kim J.F."/>
            <person name="Lee D.-W."/>
        </authorList>
    </citation>
    <scope>NUCLEOTIDE SEQUENCE [LARGE SCALE GENOMIC DNA]</scope>
    <source>
        <strain evidence="4 5">ERB 031</strain>
    </source>
</reference>
<dbReference type="CDD" id="cd02065">
    <property type="entry name" value="B12-binding_like"/>
    <property type="match status" value="1"/>
</dbReference>
<evidence type="ECO:0000313" key="5">
    <source>
        <dbReference type="Proteomes" id="UP000287756"/>
    </source>
</evidence>